<proteinExistence type="predicted"/>
<dbReference type="InterPro" id="IPR032295">
    <property type="entry name" value="DUF4842"/>
</dbReference>
<feature type="non-terminal residue" evidence="2">
    <location>
        <position position="1"/>
    </location>
</feature>
<dbReference type="EMBL" id="LFZX01000317">
    <property type="protein sequence ID" value="KNC65317.1"/>
    <property type="molecule type" value="Genomic_DNA"/>
</dbReference>
<accession>A0A0L0ELI4</accession>
<evidence type="ECO:0000259" key="1">
    <source>
        <dbReference type="Pfam" id="PF16130"/>
    </source>
</evidence>
<dbReference type="OrthoDB" id="1204817at2"/>
<organism evidence="2 3">
    <name type="scientific">Pseudoalteromonas rubra</name>
    <dbReference type="NCBI Taxonomy" id="43658"/>
    <lineage>
        <taxon>Bacteria</taxon>
        <taxon>Pseudomonadati</taxon>
        <taxon>Pseudomonadota</taxon>
        <taxon>Gammaproteobacteria</taxon>
        <taxon>Alteromonadales</taxon>
        <taxon>Pseudoalteromonadaceae</taxon>
        <taxon>Pseudoalteromonas</taxon>
    </lineage>
</organism>
<evidence type="ECO:0000313" key="3">
    <source>
        <dbReference type="Proteomes" id="UP000036850"/>
    </source>
</evidence>
<sequence>TGLPWALIINSQWDHPMERVDMSLAYPQFVEFAQSAGAQNATWFENPVADYQYTISNAAQN</sequence>
<dbReference type="NCBIfam" id="TIGR04456">
    <property type="entry name" value="LruC_dom"/>
    <property type="match status" value="1"/>
</dbReference>
<name>A0A0L0ELI4_9GAMM</name>
<dbReference type="Pfam" id="PF16130">
    <property type="entry name" value="DUF4842"/>
    <property type="match status" value="1"/>
</dbReference>
<dbReference type="AlphaFoldDB" id="A0A0L0ELI4"/>
<reference evidence="3" key="1">
    <citation type="submission" date="2015-07" db="EMBL/GenBank/DDBJ databases">
        <title>Draft genome sequence of a Pseudoalteromonas rubra strain, OCN096, isolated from Kaneohe Bay, Oahu, Hawaii.</title>
        <authorList>
            <person name="Beurmann S."/>
            <person name="Ushijima B."/>
            <person name="Belcaid M."/>
            <person name="Callahan S.M."/>
            <person name="Aeby G.S."/>
        </authorList>
    </citation>
    <scope>NUCLEOTIDE SEQUENCE [LARGE SCALE GENOMIC DNA]</scope>
    <source>
        <strain evidence="3">OCN096</strain>
    </source>
</reference>
<gene>
    <name evidence="2" type="ORF">AC626_23830</name>
</gene>
<dbReference type="Proteomes" id="UP000036850">
    <property type="component" value="Unassembled WGS sequence"/>
</dbReference>
<feature type="domain" description="DUF4842" evidence="1">
    <location>
        <begin position="2"/>
        <end position="44"/>
    </location>
</feature>
<evidence type="ECO:0000313" key="2">
    <source>
        <dbReference type="EMBL" id="KNC65317.1"/>
    </source>
</evidence>
<protein>
    <recommendedName>
        <fullName evidence="1">DUF4842 domain-containing protein</fullName>
    </recommendedName>
</protein>
<dbReference type="InterPro" id="IPR031025">
    <property type="entry name" value="LruC_dom"/>
</dbReference>
<comment type="caution">
    <text evidence="2">The sequence shown here is derived from an EMBL/GenBank/DDBJ whole genome shotgun (WGS) entry which is preliminary data.</text>
</comment>
<dbReference type="PATRIC" id="fig|43658.6.peg.3693"/>